<dbReference type="AlphaFoldDB" id="A0A2H0BT24"/>
<reference evidence="1 2" key="1">
    <citation type="submission" date="2017-09" db="EMBL/GenBank/DDBJ databases">
        <title>Depth-based differentiation of microbial function through sediment-hosted aquifers and enrichment of novel symbionts in the deep terrestrial subsurface.</title>
        <authorList>
            <person name="Probst A.J."/>
            <person name="Ladd B."/>
            <person name="Jarett J.K."/>
            <person name="Geller-Mcgrath D.E."/>
            <person name="Sieber C.M."/>
            <person name="Emerson J.B."/>
            <person name="Anantharaman K."/>
            <person name="Thomas B.C."/>
            <person name="Malmstrom R."/>
            <person name="Stieglmeier M."/>
            <person name="Klingl A."/>
            <person name="Woyke T."/>
            <person name="Ryan C.M."/>
            <person name="Banfield J.F."/>
        </authorList>
    </citation>
    <scope>NUCLEOTIDE SEQUENCE [LARGE SCALE GENOMIC DNA]</scope>
    <source>
        <strain evidence="1">CG22_combo_CG10-13_8_21_14_all_47_17</strain>
    </source>
</reference>
<name>A0A2H0BT24_9BACT</name>
<evidence type="ECO:0000313" key="1">
    <source>
        <dbReference type="EMBL" id="PIP60791.1"/>
    </source>
</evidence>
<organism evidence="1 2">
    <name type="scientific">Candidatus Uhrbacteria bacterium CG22_combo_CG10-13_8_21_14_all_47_17</name>
    <dbReference type="NCBI Taxonomy" id="1975041"/>
    <lineage>
        <taxon>Bacteria</taxon>
        <taxon>Candidatus Uhriibacteriota</taxon>
    </lineage>
</organism>
<protein>
    <submittedName>
        <fullName evidence="1">Uncharacterized protein</fullName>
    </submittedName>
</protein>
<evidence type="ECO:0000313" key="2">
    <source>
        <dbReference type="Proteomes" id="UP000231581"/>
    </source>
</evidence>
<accession>A0A2H0BT24</accession>
<dbReference type="Proteomes" id="UP000231581">
    <property type="component" value="Unassembled WGS sequence"/>
</dbReference>
<comment type="caution">
    <text evidence="1">The sequence shown here is derived from an EMBL/GenBank/DDBJ whole genome shotgun (WGS) entry which is preliminary data.</text>
</comment>
<dbReference type="EMBL" id="PCSZ01000030">
    <property type="protein sequence ID" value="PIP60791.1"/>
    <property type="molecule type" value="Genomic_DNA"/>
</dbReference>
<proteinExistence type="predicted"/>
<gene>
    <name evidence="1" type="ORF">COX00_01275</name>
</gene>
<sequence>MTLDGEEREGVGLIKLQPRFGKPTYGLCPEGYDAWVFQEAGCGALTIPCTHAPDGELLVGLLLEKHTNMGEDSM</sequence>